<protein>
    <submittedName>
        <fullName evidence="2">Uncharacterized protein</fullName>
    </submittedName>
</protein>
<reference evidence="2" key="1">
    <citation type="submission" date="2014-09" db="EMBL/GenBank/DDBJ databases">
        <authorList>
            <person name="Magalhaes I.L.F."/>
            <person name="Oliveira U."/>
            <person name="Santos F.R."/>
            <person name="Vidigal T.H.D.A."/>
            <person name="Brescovit A.D."/>
            <person name="Santos A.J."/>
        </authorList>
    </citation>
    <scope>NUCLEOTIDE SEQUENCE</scope>
    <source>
        <tissue evidence="2">Shoot tissue taken approximately 20 cm above the soil surface</tissue>
    </source>
</reference>
<reference evidence="2" key="2">
    <citation type="journal article" date="2015" name="Data Brief">
        <title>Shoot transcriptome of the giant reed, Arundo donax.</title>
        <authorList>
            <person name="Barrero R.A."/>
            <person name="Guerrero F.D."/>
            <person name="Moolhuijzen P."/>
            <person name="Goolsby J.A."/>
            <person name="Tidwell J."/>
            <person name="Bellgard S.E."/>
            <person name="Bellgard M.I."/>
        </authorList>
    </citation>
    <scope>NUCLEOTIDE SEQUENCE</scope>
    <source>
        <tissue evidence="2">Shoot tissue taken approximately 20 cm above the soil surface</tissue>
    </source>
</reference>
<dbReference type="AlphaFoldDB" id="A0A0A8YBR3"/>
<feature type="region of interest" description="Disordered" evidence="1">
    <location>
        <begin position="1"/>
        <end position="30"/>
    </location>
</feature>
<evidence type="ECO:0000256" key="1">
    <source>
        <dbReference type="SAM" id="MobiDB-lite"/>
    </source>
</evidence>
<accession>A0A0A8YBR3</accession>
<organism evidence="2">
    <name type="scientific">Arundo donax</name>
    <name type="common">Giant reed</name>
    <name type="synonym">Donax arundinaceus</name>
    <dbReference type="NCBI Taxonomy" id="35708"/>
    <lineage>
        <taxon>Eukaryota</taxon>
        <taxon>Viridiplantae</taxon>
        <taxon>Streptophyta</taxon>
        <taxon>Embryophyta</taxon>
        <taxon>Tracheophyta</taxon>
        <taxon>Spermatophyta</taxon>
        <taxon>Magnoliopsida</taxon>
        <taxon>Liliopsida</taxon>
        <taxon>Poales</taxon>
        <taxon>Poaceae</taxon>
        <taxon>PACMAD clade</taxon>
        <taxon>Arundinoideae</taxon>
        <taxon>Arundineae</taxon>
        <taxon>Arundo</taxon>
    </lineage>
</organism>
<sequence length="67" mass="7097">MSSEITPANELLSAVPPAPSIPRESQFNHPRLVPADCSSVRGLPGLERISLVDFTNDSCSCCSAIVL</sequence>
<evidence type="ECO:0000313" key="2">
    <source>
        <dbReference type="EMBL" id="JAD22895.1"/>
    </source>
</evidence>
<proteinExistence type="predicted"/>
<dbReference type="EMBL" id="GBRH01275000">
    <property type="protein sequence ID" value="JAD22895.1"/>
    <property type="molecule type" value="Transcribed_RNA"/>
</dbReference>
<name>A0A0A8YBR3_ARUDO</name>